<evidence type="ECO:0000313" key="2">
    <source>
        <dbReference type="Proteomes" id="UP000614469"/>
    </source>
</evidence>
<comment type="caution">
    <text evidence="1">The sequence shown here is derived from an EMBL/GenBank/DDBJ whole genome shotgun (WGS) entry which is preliminary data.</text>
</comment>
<sequence length="126" mass="14967">MYNELIRLYWWVNANQGVMVWWQLRNKPIELRNEVPDNQFELPGFHPTKLPAPKLRVAWSYGNFKDLFIPENKSIPDDSSVYKAWNTNRFASEEEKIQFGRYARKSLIESKSILIDGEKHVLSLIR</sequence>
<dbReference type="Proteomes" id="UP000614469">
    <property type="component" value="Unassembled WGS sequence"/>
</dbReference>
<dbReference type="AlphaFoldDB" id="A0A8J6NNU8"/>
<evidence type="ECO:0000313" key="1">
    <source>
        <dbReference type="EMBL" id="MBC8336685.1"/>
    </source>
</evidence>
<organism evidence="1 2">
    <name type="scientific">Candidatus Desulfolinea nitratireducens</name>
    <dbReference type="NCBI Taxonomy" id="2841698"/>
    <lineage>
        <taxon>Bacteria</taxon>
        <taxon>Bacillati</taxon>
        <taxon>Chloroflexota</taxon>
        <taxon>Anaerolineae</taxon>
        <taxon>Anaerolineales</taxon>
        <taxon>Anaerolineales incertae sedis</taxon>
        <taxon>Candidatus Desulfolinea</taxon>
    </lineage>
</organism>
<dbReference type="EMBL" id="JACNJN010000184">
    <property type="protein sequence ID" value="MBC8336685.1"/>
    <property type="molecule type" value="Genomic_DNA"/>
</dbReference>
<name>A0A8J6NNU8_9CHLR</name>
<reference evidence="1 2" key="1">
    <citation type="submission" date="2020-08" db="EMBL/GenBank/DDBJ databases">
        <title>Bridging the membrane lipid divide: bacteria of the FCB group superphylum have the potential to synthesize archaeal ether lipids.</title>
        <authorList>
            <person name="Villanueva L."/>
            <person name="Von Meijenfeldt F.A.B."/>
            <person name="Westbye A.B."/>
            <person name="Yadav S."/>
            <person name="Hopmans E.C."/>
            <person name="Dutilh B.E."/>
            <person name="Sinninghe Damste J.S."/>
        </authorList>
    </citation>
    <scope>NUCLEOTIDE SEQUENCE [LARGE SCALE GENOMIC DNA]</scope>
    <source>
        <strain evidence="1">NIOZ-UU36</strain>
    </source>
</reference>
<proteinExistence type="predicted"/>
<protein>
    <submittedName>
        <fullName evidence="1">Uncharacterized protein</fullName>
    </submittedName>
</protein>
<accession>A0A8J6NNU8</accession>
<gene>
    <name evidence="1" type="ORF">H8E29_15595</name>
</gene>